<dbReference type="PIRSF" id="PIRSF006268">
    <property type="entry name" value="ApbE"/>
    <property type="match status" value="1"/>
</dbReference>
<dbReference type="PANTHER" id="PTHR30040:SF2">
    <property type="entry name" value="FAD:PROTEIN FMN TRANSFERASE"/>
    <property type="match status" value="1"/>
</dbReference>
<dbReference type="Gene3D" id="3.10.520.10">
    <property type="entry name" value="ApbE-like domains"/>
    <property type="match status" value="1"/>
</dbReference>
<evidence type="ECO:0000256" key="2">
    <source>
        <dbReference type="ARBA" id="ARBA00011955"/>
    </source>
</evidence>
<keyword evidence="7 11" id="KW-0274">FAD</keyword>
<dbReference type="Proteomes" id="UP000016064">
    <property type="component" value="Unassembled WGS sequence"/>
</dbReference>
<keyword evidence="4 11" id="KW-0285">Flavoprotein</keyword>
<evidence type="ECO:0000256" key="10">
    <source>
        <dbReference type="ARBA" id="ARBA00048540"/>
    </source>
</evidence>
<evidence type="ECO:0000256" key="7">
    <source>
        <dbReference type="ARBA" id="ARBA00022827"/>
    </source>
</evidence>
<gene>
    <name evidence="12" type="ORF">H359_0506</name>
</gene>
<evidence type="ECO:0000313" key="13">
    <source>
        <dbReference type="Proteomes" id="UP000016064"/>
    </source>
</evidence>
<name>A0ABP2XE32_9CHLA</name>
<keyword evidence="6 11" id="KW-0479">Metal-binding</keyword>
<dbReference type="PANTHER" id="PTHR30040">
    <property type="entry name" value="THIAMINE BIOSYNTHESIS LIPOPROTEIN APBE"/>
    <property type="match status" value="1"/>
</dbReference>
<evidence type="ECO:0000256" key="11">
    <source>
        <dbReference type="PIRNR" id="PIRNR006268"/>
    </source>
</evidence>
<evidence type="ECO:0000256" key="8">
    <source>
        <dbReference type="ARBA" id="ARBA00022842"/>
    </source>
</evidence>
<evidence type="ECO:0000256" key="5">
    <source>
        <dbReference type="ARBA" id="ARBA00022679"/>
    </source>
</evidence>
<comment type="similarity">
    <text evidence="11">Belongs to the ApbE family.</text>
</comment>
<comment type="caution">
    <text evidence="12">The sequence shown here is derived from an EMBL/GenBank/DDBJ whole genome shotgun (WGS) entry which is preliminary data.</text>
</comment>
<dbReference type="EC" id="2.7.1.180" evidence="2 11"/>
<evidence type="ECO:0000256" key="1">
    <source>
        <dbReference type="ARBA" id="ARBA00001946"/>
    </source>
</evidence>
<comment type="cofactor">
    <cofactor evidence="1">
        <name>Mg(2+)</name>
        <dbReference type="ChEBI" id="CHEBI:18420"/>
    </cofactor>
</comment>
<sequence>MTIPFRIIIGKALSSQEHSKLEEEVNAVFRLIDTTYNNWNINSEISKINRAPSGIPIPISNELVMFLASVNQLYSISGGRFDPTMGTLKTVWLLYLKQNLLPPPELLESYRNAITWGNISIDFANQTITKKNSLVQIDLCGTIKGYAVDCILETCKQVSKDNYVEWGGEIKTSGCHPSGRPWRVASSATQNILELSDTAIATSGNYYQQWRVAGKIYTHIIDPSSGIPLEANEQTISSVSVIDPSCAFADAMATVLMTFSSPEEAREWAKKNKILAYINGTSAS</sequence>
<evidence type="ECO:0000313" key="12">
    <source>
        <dbReference type="EMBL" id="EQM62732.1"/>
    </source>
</evidence>
<dbReference type="EMBL" id="APJW01000002">
    <property type="protein sequence ID" value="EQM62732.1"/>
    <property type="molecule type" value="Genomic_DNA"/>
</dbReference>
<keyword evidence="13" id="KW-1185">Reference proteome</keyword>
<evidence type="ECO:0000256" key="3">
    <source>
        <dbReference type="ARBA" id="ARBA00016337"/>
    </source>
</evidence>
<comment type="catalytic activity">
    <reaction evidence="10 11">
        <text>L-threonyl-[protein] + FAD = FMN-L-threonyl-[protein] + AMP + H(+)</text>
        <dbReference type="Rhea" id="RHEA:36847"/>
        <dbReference type="Rhea" id="RHEA-COMP:11060"/>
        <dbReference type="Rhea" id="RHEA-COMP:11061"/>
        <dbReference type="ChEBI" id="CHEBI:15378"/>
        <dbReference type="ChEBI" id="CHEBI:30013"/>
        <dbReference type="ChEBI" id="CHEBI:57692"/>
        <dbReference type="ChEBI" id="CHEBI:74257"/>
        <dbReference type="ChEBI" id="CHEBI:456215"/>
        <dbReference type="EC" id="2.7.1.180"/>
    </reaction>
</comment>
<evidence type="ECO:0000256" key="9">
    <source>
        <dbReference type="ARBA" id="ARBA00031306"/>
    </source>
</evidence>
<dbReference type="Pfam" id="PF02424">
    <property type="entry name" value="ApbE"/>
    <property type="match status" value="1"/>
</dbReference>
<protein>
    <recommendedName>
        <fullName evidence="3 11">FAD:protein FMN transferase</fullName>
        <ecNumber evidence="2 11">2.7.1.180</ecNumber>
    </recommendedName>
    <alternativeName>
        <fullName evidence="9 11">Flavin transferase</fullName>
    </alternativeName>
</protein>
<organism evidence="12 13">
    <name type="scientific">Chlamydia ibidis 10-1398/6</name>
    <dbReference type="NCBI Taxonomy" id="1046581"/>
    <lineage>
        <taxon>Bacteria</taxon>
        <taxon>Pseudomonadati</taxon>
        <taxon>Chlamydiota</taxon>
        <taxon>Chlamydiia</taxon>
        <taxon>Chlamydiales</taxon>
        <taxon>Chlamydiaceae</taxon>
        <taxon>Chlamydia/Chlamydophila group</taxon>
        <taxon>Chlamydia</taxon>
    </lineage>
</organism>
<proteinExistence type="inferred from homology"/>
<dbReference type="InterPro" id="IPR003374">
    <property type="entry name" value="ApbE-like_sf"/>
</dbReference>
<reference evidence="12 13" key="1">
    <citation type="submission" date="2013-07" db="EMBL/GenBank/DDBJ databases">
        <title>Isolation of a new Chlamydia species from the feral Sacred Ibis (Threskiornis aethiopicus): Chlamydia ibidis.</title>
        <authorList>
            <person name="Vorimore F."/>
            <person name="Hsia R.-C."/>
            <person name="Huot-Creasy H."/>
            <person name="Bastian S."/>
            <person name="Deruyter L."/>
            <person name="Passet A."/>
            <person name="Sachse K."/>
            <person name="Bavoil P."/>
            <person name="Myers G."/>
            <person name="Laroucau K."/>
        </authorList>
    </citation>
    <scope>NUCLEOTIDE SEQUENCE [LARGE SCALE GENOMIC DNA]</scope>
    <source>
        <strain evidence="12 13">10-1398/6</strain>
    </source>
</reference>
<evidence type="ECO:0000256" key="4">
    <source>
        <dbReference type="ARBA" id="ARBA00022630"/>
    </source>
</evidence>
<dbReference type="SUPFAM" id="SSF143631">
    <property type="entry name" value="ApbE-like"/>
    <property type="match status" value="1"/>
</dbReference>
<accession>A0ABP2XE32</accession>
<dbReference type="InterPro" id="IPR024932">
    <property type="entry name" value="ApbE"/>
</dbReference>
<evidence type="ECO:0000256" key="6">
    <source>
        <dbReference type="ARBA" id="ARBA00022723"/>
    </source>
</evidence>
<keyword evidence="5 11" id="KW-0808">Transferase</keyword>
<keyword evidence="8 11" id="KW-0460">Magnesium</keyword>